<keyword evidence="2" id="KW-1185">Reference proteome</keyword>
<dbReference type="Proteomes" id="UP000186914">
    <property type="component" value="Unassembled WGS sequence"/>
</dbReference>
<evidence type="ECO:0008006" key="3">
    <source>
        <dbReference type="Google" id="ProtNLM"/>
    </source>
</evidence>
<gene>
    <name evidence="1" type="ORF">SAMN05421858_0774</name>
</gene>
<evidence type="ECO:0000313" key="2">
    <source>
        <dbReference type="Proteomes" id="UP000186914"/>
    </source>
</evidence>
<dbReference type="EMBL" id="FTNO01000001">
    <property type="protein sequence ID" value="SIQ90857.1"/>
    <property type="molecule type" value="Genomic_DNA"/>
</dbReference>
<protein>
    <recommendedName>
        <fullName evidence="3">Zinc-ribbon domain-containing protein</fullName>
    </recommendedName>
</protein>
<dbReference type="OrthoDB" id="295069at2157"/>
<accession>A0A1N6WL73</accession>
<name>A0A1N6WL73_9EURY</name>
<dbReference type="AlphaFoldDB" id="A0A1N6WL73"/>
<reference evidence="2" key="1">
    <citation type="submission" date="2017-01" db="EMBL/GenBank/DDBJ databases">
        <authorList>
            <person name="Varghese N."/>
            <person name="Submissions S."/>
        </authorList>
    </citation>
    <scope>NUCLEOTIDE SEQUENCE [LARGE SCALE GENOMIC DNA]</scope>
    <source>
        <strain evidence="2">CGMCC 1.7737</strain>
    </source>
</reference>
<evidence type="ECO:0000313" key="1">
    <source>
        <dbReference type="EMBL" id="SIQ90857.1"/>
    </source>
</evidence>
<dbReference type="RefSeq" id="WP_175609623.1">
    <property type="nucleotide sequence ID" value="NZ_FTNO01000001.1"/>
</dbReference>
<proteinExistence type="predicted"/>
<organism evidence="1 2">
    <name type="scientific">Haladaptatus litoreus</name>
    <dbReference type="NCBI Taxonomy" id="553468"/>
    <lineage>
        <taxon>Archaea</taxon>
        <taxon>Methanobacteriati</taxon>
        <taxon>Methanobacteriota</taxon>
        <taxon>Stenosarchaea group</taxon>
        <taxon>Halobacteria</taxon>
        <taxon>Halobacteriales</taxon>
        <taxon>Haladaptataceae</taxon>
        <taxon>Haladaptatus</taxon>
    </lineage>
</organism>
<dbReference type="Gene3D" id="2.20.28.10">
    <property type="match status" value="1"/>
</dbReference>
<sequence>MSIINRLFGSDEDPRPTYVCTGCGKAFDDERKLCPDCGSEQIVTSRQ</sequence>